<sequence>MDEFQLYIVNSMLFGDPTPNKRRPSVYIGLSSEKFGYIRLLGVYTYKEKFGREDFLNRMYKIQDKEIANLISKADSYIDVSSEILLSLAKVKELAEPKPIGKLSERDILGLITKYHRYKQQ</sequence>
<organism evidence="1 2">
    <name type="scientific">Candidatus Enterococcus moelleringii</name>
    <dbReference type="NCBI Taxonomy" id="2815325"/>
    <lineage>
        <taxon>Bacteria</taxon>
        <taxon>Bacillati</taxon>
        <taxon>Bacillota</taxon>
        <taxon>Bacilli</taxon>
        <taxon>Lactobacillales</taxon>
        <taxon>Enterococcaceae</taxon>
        <taxon>Enterococcus</taxon>
    </lineage>
</organism>
<proteinExistence type="predicted"/>
<evidence type="ECO:0008006" key="3">
    <source>
        <dbReference type="Google" id="ProtNLM"/>
    </source>
</evidence>
<reference evidence="1 2" key="1">
    <citation type="submission" date="2021-03" db="EMBL/GenBank/DDBJ databases">
        <title>Enterococcal diversity collection.</title>
        <authorList>
            <person name="Gilmore M.S."/>
            <person name="Schwartzman J."/>
            <person name="Van Tyne D."/>
            <person name="Martin M."/>
            <person name="Earl A.M."/>
            <person name="Manson A.L."/>
            <person name="Straub T."/>
            <person name="Salamzade R."/>
            <person name="Saavedra J."/>
            <person name="Lebreton F."/>
            <person name="Prichula J."/>
            <person name="Schaufler K."/>
            <person name="Gaca A."/>
            <person name="Sgardioli B."/>
            <person name="Wagenaar J."/>
            <person name="Strong T."/>
        </authorList>
    </citation>
    <scope>NUCLEOTIDE SEQUENCE [LARGE SCALE GENOMIC DNA]</scope>
    <source>
        <strain evidence="1 2">669A</strain>
    </source>
</reference>
<protein>
    <recommendedName>
        <fullName evidence="3">Type II toxin-antitoxin system PemK/MazF family toxin</fullName>
    </recommendedName>
</protein>
<dbReference type="RefSeq" id="WP_207673608.1">
    <property type="nucleotide sequence ID" value="NZ_JAFREM010000017.1"/>
</dbReference>
<comment type="caution">
    <text evidence="1">The sequence shown here is derived from an EMBL/GenBank/DDBJ whole genome shotgun (WGS) entry which is preliminary data.</text>
</comment>
<evidence type="ECO:0000313" key="2">
    <source>
        <dbReference type="Proteomes" id="UP000664601"/>
    </source>
</evidence>
<keyword evidence="2" id="KW-1185">Reference proteome</keyword>
<dbReference type="EMBL" id="JAFREM010000017">
    <property type="protein sequence ID" value="MBO1306681.1"/>
    <property type="molecule type" value="Genomic_DNA"/>
</dbReference>
<dbReference type="Proteomes" id="UP000664601">
    <property type="component" value="Unassembled WGS sequence"/>
</dbReference>
<name>A0ABS3LAN5_9ENTE</name>
<gene>
    <name evidence="1" type="ORF">JZO70_10940</name>
</gene>
<evidence type="ECO:0000313" key="1">
    <source>
        <dbReference type="EMBL" id="MBO1306681.1"/>
    </source>
</evidence>
<accession>A0ABS3LAN5</accession>